<dbReference type="CDD" id="cd03221">
    <property type="entry name" value="ABCF_EF-3"/>
    <property type="match status" value="2"/>
</dbReference>
<evidence type="ECO:0000313" key="8">
    <source>
        <dbReference type="Proteomes" id="UP000003113"/>
    </source>
</evidence>
<dbReference type="RefSeq" id="WP_008160694.1">
    <property type="nucleotide sequence ID" value="NZ_AGUF01000033.1"/>
</dbReference>
<feature type="domain" description="ABC transporter" evidence="6">
    <location>
        <begin position="24"/>
        <end position="256"/>
    </location>
</feature>
<dbReference type="STRING" id="477184.KYC_07850"/>
<dbReference type="GO" id="GO:0005524">
    <property type="term" value="F:ATP binding"/>
    <property type="evidence" value="ECO:0007669"/>
    <property type="project" value="UniProtKB-KW"/>
</dbReference>
<accession>H0F478</accession>
<dbReference type="Proteomes" id="UP000003113">
    <property type="component" value="Unassembled WGS sequence"/>
</dbReference>
<keyword evidence="1" id="KW-1003">Cell membrane</keyword>
<dbReference type="InterPro" id="IPR003593">
    <property type="entry name" value="AAA+_ATPase"/>
</dbReference>
<dbReference type="InterPro" id="IPR050611">
    <property type="entry name" value="ABCF"/>
</dbReference>
<evidence type="ECO:0000256" key="5">
    <source>
        <dbReference type="SAM" id="MobiDB-lite"/>
    </source>
</evidence>
<dbReference type="SMART" id="SM00382">
    <property type="entry name" value="AAA"/>
    <property type="match status" value="2"/>
</dbReference>
<dbReference type="EMBL" id="AGUF01000033">
    <property type="protein sequence ID" value="EHK66973.1"/>
    <property type="molecule type" value="Genomic_DNA"/>
</dbReference>
<evidence type="ECO:0000256" key="1">
    <source>
        <dbReference type="ARBA" id="ARBA00022475"/>
    </source>
</evidence>
<dbReference type="SUPFAM" id="SSF52540">
    <property type="entry name" value="P-loop containing nucleoside triphosphate hydrolases"/>
    <property type="match status" value="2"/>
</dbReference>
<dbReference type="FunFam" id="3.40.50.300:FF:001320">
    <property type="entry name" value="Heme ABC transporter ATP-binding protein"/>
    <property type="match status" value="1"/>
</dbReference>
<dbReference type="Gene3D" id="3.40.50.300">
    <property type="entry name" value="P-loop containing nucleotide triphosphate hydrolases"/>
    <property type="match status" value="2"/>
</dbReference>
<dbReference type="eggNOG" id="COG0488">
    <property type="taxonomic scope" value="Bacteria"/>
</dbReference>
<keyword evidence="3" id="KW-0547">Nucleotide-binding</keyword>
<comment type="caution">
    <text evidence="7">The sequence shown here is derived from an EMBL/GenBank/DDBJ whole genome shotgun (WGS) entry which is preliminary data.</text>
</comment>
<dbReference type="PROSITE" id="PS50893">
    <property type="entry name" value="ABC_TRANSPORTER_2"/>
    <property type="match status" value="2"/>
</dbReference>
<proteinExistence type="predicted"/>
<feature type="domain" description="ABC transporter" evidence="6">
    <location>
        <begin position="356"/>
        <end position="554"/>
    </location>
</feature>
<dbReference type="OrthoDB" id="9762051at2"/>
<dbReference type="PANTHER" id="PTHR19211:SF6">
    <property type="entry name" value="BLL7188 PROTEIN"/>
    <property type="match status" value="1"/>
</dbReference>
<dbReference type="InterPro" id="IPR027417">
    <property type="entry name" value="P-loop_NTPase"/>
</dbReference>
<evidence type="ECO:0000259" key="6">
    <source>
        <dbReference type="PROSITE" id="PS50893"/>
    </source>
</evidence>
<dbReference type="AlphaFoldDB" id="H0F478"/>
<sequence>MAQSSRAPAAAHPQHQPQDSAIFLSLRHVSHALPDGRILLNDVSHDFTTARHGLIGRNGAGKSLLLRLVHGELATQAGRIVRQGRIAYVPQTLPQTPGVTLADVAGIAQILHALSSIEAGSTRQADFDLADGHWRIHDDWVRMLADAGLPAWPPEHPAAGASGGQLTRVALAGALMQKPDGLLLDEPSNHLDTGARAWLMEQIRAWRGGLILVSHDRAMLDAMSHIVELDRATLAAHAGNYSAYRAQRDLQHAALEAALAHARNERAAGQRALRQQHDALQQRNARNARQARDANQAPILQGMKKANAEGHAGREHLRRQQASAALDDAVRQAAARVAPTAAIALALPETAVPQGRRVLHLQDAIAPYPLEAPALTLTLSGPFRLAIRGPNGCGKSTLLSMLAGHTPPSAGLCDVRVPTAMLDQRAADLPDDKSLLETLHALGAALPDGELRSRLALLGLGPALVNAPAATLSGGERIKAALACALWRKEPAQLLLLDEPTNHLDIASAEALEDALREYPGAMVVVSHDGKFLEGISATHVLGWQLDGWRLAECAAGRPVE</sequence>
<gene>
    <name evidence="7" type="ORF">KYC_07850</name>
</gene>
<dbReference type="InterPro" id="IPR003439">
    <property type="entry name" value="ABC_transporter-like_ATP-bd"/>
</dbReference>
<organism evidence="7 8">
    <name type="scientific">Achromobacter arsenitoxydans SY8</name>
    <dbReference type="NCBI Taxonomy" id="477184"/>
    <lineage>
        <taxon>Bacteria</taxon>
        <taxon>Pseudomonadati</taxon>
        <taxon>Pseudomonadota</taxon>
        <taxon>Betaproteobacteria</taxon>
        <taxon>Burkholderiales</taxon>
        <taxon>Alcaligenaceae</taxon>
        <taxon>Achromobacter</taxon>
    </lineage>
</organism>
<keyword evidence="8" id="KW-1185">Reference proteome</keyword>
<keyword evidence="4 7" id="KW-0067">ATP-binding</keyword>
<evidence type="ECO:0000256" key="2">
    <source>
        <dbReference type="ARBA" id="ARBA00022737"/>
    </source>
</evidence>
<evidence type="ECO:0000256" key="4">
    <source>
        <dbReference type="ARBA" id="ARBA00022840"/>
    </source>
</evidence>
<evidence type="ECO:0000256" key="3">
    <source>
        <dbReference type="ARBA" id="ARBA00022741"/>
    </source>
</evidence>
<feature type="region of interest" description="Disordered" evidence="5">
    <location>
        <begin position="276"/>
        <end position="296"/>
    </location>
</feature>
<protein>
    <submittedName>
        <fullName evidence="7">ABC transporter ATP-binding protein</fullName>
    </submittedName>
</protein>
<reference evidence="7 8" key="1">
    <citation type="journal article" date="2012" name="J. Bacteriol.">
        <title>Genome sequence of the highly efficient arsenite-oxidizing bacterium Achromobacter arsenitoxydans SY8.</title>
        <authorList>
            <person name="Li X."/>
            <person name="Hu Y."/>
            <person name="Gong J."/>
            <person name="Lin Y."/>
            <person name="Johnstone L."/>
            <person name="Rensing C."/>
            <person name="Wang G."/>
        </authorList>
    </citation>
    <scope>NUCLEOTIDE SEQUENCE [LARGE SCALE GENOMIC DNA]</scope>
    <source>
        <strain evidence="7 8">SY8</strain>
    </source>
</reference>
<dbReference type="PANTHER" id="PTHR19211">
    <property type="entry name" value="ATP-BINDING TRANSPORT PROTEIN-RELATED"/>
    <property type="match status" value="1"/>
</dbReference>
<dbReference type="Pfam" id="PF00005">
    <property type="entry name" value="ABC_tran"/>
    <property type="match status" value="2"/>
</dbReference>
<keyword evidence="2" id="KW-0677">Repeat</keyword>
<name>H0F478_9BURK</name>
<feature type="compositionally biased region" description="Low complexity" evidence="5">
    <location>
        <begin position="281"/>
        <end position="296"/>
    </location>
</feature>
<dbReference type="GO" id="GO:0016887">
    <property type="term" value="F:ATP hydrolysis activity"/>
    <property type="evidence" value="ECO:0007669"/>
    <property type="project" value="InterPro"/>
</dbReference>
<keyword evidence="1" id="KW-0472">Membrane</keyword>
<evidence type="ECO:0000313" key="7">
    <source>
        <dbReference type="EMBL" id="EHK66973.1"/>
    </source>
</evidence>
<dbReference type="PATRIC" id="fig|477184.5.peg.1555"/>